<protein>
    <recommendedName>
        <fullName evidence="9">Endoribonuclease YbeY</fullName>
        <ecNumber evidence="9">3.1.-.-</ecNumber>
    </recommendedName>
</protein>
<evidence type="ECO:0000313" key="11">
    <source>
        <dbReference type="Proteomes" id="UP000005244"/>
    </source>
</evidence>
<keyword evidence="8 9" id="KW-0862">Zinc</keyword>
<dbReference type="InterPro" id="IPR023091">
    <property type="entry name" value="MetalPrtase_cat_dom_sf_prd"/>
</dbReference>
<dbReference type="AlphaFoldDB" id="J5WUF3"/>
<feature type="binding site" evidence="9">
    <location>
        <position position="134"/>
    </location>
    <ligand>
        <name>Zn(2+)</name>
        <dbReference type="ChEBI" id="CHEBI:29105"/>
        <note>catalytic</note>
    </ligand>
</feature>
<evidence type="ECO:0000256" key="3">
    <source>
        <dbReference type="ARBA" id="ARBA00022552"/>
    </source>
</evidence>
<feature type="binding site" evidence="9">
    <location>
        <position position="124"/>
    </location>
    <ligand>
        <name>Zn(2+)</name>
        <dbReference type="ChEBI" id="CHEBI:29105"/>
        <note>catalytic</note>
    </ligand>
</feature>
<keyword evidence="6 9" id="KW-0255">Endonuclease</keyword>
<dbReference type="EMBL" id="ALNK01000005">
    <property type="protein sequence ID" value="EJU24487.1"/>
    <property type="molecule type" value="Genomic_DNA"/>
</dbReference>
<keyword evidence="11" id="KW-1185">Reference proteome</keyword>
<evidence type="ECO:0000313" key="10">
    <source>
        <dbReference type="EMBL" id="EJU24487.1"/>
    </source>
</evidence>
<proteinExistence type="inferred from homology"/>
<dbReference type="EC" id="3.1.-.-" evidence="9"/>
<name>J5WUF3_9FIRM</name>
<accession>J5WUF3</accession>
<dbReference type="GO" id="GO:0004222">
    <property type="term" value="F:metalloendopeptidase activity"/>
    <property type="evidence" value="ECO:0007669"/>
    <property type="project" value="InterPro"/>
</dbReference>
<evidence type="ECO:0000256" key="1">
    <source>
        <dbReference type="ARBA" id="ARBA00010875"/>
    </source>
</evidence>
<dbReference type="NCBIfam" id="TIGR00043">
    <property type="entry name" value="rRNA maturation RNase YbeY"/>
    <property type="match status" value="1"/>
</dbReference>
<comment type="caution">
    <text evidence="10">The sequence shown here is derived from an EMBL/GenBank/DDBJ whole genome shotgun (WGS) entry which is preliminary data.</text>
</comment>
<dbReference type="InterPro" id="IPR002036">
    <property type="entry name" value="YbeY"/>
</dbReference>
<evidence type="ECO:0000256" key="8">
    <source>
        <dbReference type="ARBA" id="ARBA00022833"/>
    </source>
</evidence>
<comment type="cofactor">
    <cofactor evidence="9">
        <name>Zn(2+)</name>
        <dbReference type="ChEBI" id="CHEBI:29105"/>
    </cofactor>
    <text evidence="9">Binds 1 zinc ion.</text>
</comment>
<keyword evidence="3 9" id="KW-0698">rRNA processing</keyword>
<comment type="function">
    <text evidence="9">Single strand-specific metallo-endoribonuclease involved in late-stage 70S ribosome quality control and in maturation of the 3' terminus of the 16S rRNA.</text>
</comment>
<comment type="subcellular location">
    <subcellularLocation>
        <location evidence="9">Cytoplasm</location>
    </subcellularLocation>
</comment>
<dbReference type="Pfam" id="PF02130">
    <property type="entry name" value="YbeY"/>
    <property type="match status" value="1"/>
</dbReference>
<evidence type="ECO:0000256" key="6">
    <source>
        <dbReference type="ARBA" id="ARBA00022759"/>
    </source>
</evidence>
<dbReference type="PANTHER" id="PTHR46986:SF1">
    <property type="entry name" value="ENDORIBONUCLEASE YBEY, CHLOROPLASTIC"/>
    <property type="match status" value="1"/>
</dbReference>
<evidence type="ECO:0000256" key="4">
    <source>
        <dbReference type="ARBA" id="ARBA00022722"/>
    </source>
</evidence>
<dbReference type="SUPFAM" id="SSF55486">
    <property type="entry name" value="Metalloproteases ('zincins'), catalytic domain"/>
    <property type="match status" value="1"/>
</dbReference>
<feature type="binding site" evidence="9">
    <location>
        <position position="128"/>
    </location>
    <ligand>
        <name>Zn(2+)</name>
        <dbReference type="ChEBI" id="CHEBI:29105"/>
        <note>catalytic</note>
    </ligand>
</feature>
<keyword evidence="4 9" id="KW-0540">Nuclease</keyword>
<dbReference type="RefSeq" id="WP_009530202.1">
    <property type="nucleotide sequence ID" value="NZ_ALNK01000005.1"/>
</dbReference>
<evidence type="ECO:0000256" key="7">
    <source>
        <dbReference type="ARBA" id="ARBA00022801"/>
    </source>
</evidence>
<dbReference type="HAMAP" id="MF_00009">
    <property type="entry name" value="Endoribonucl_YbeY"/>
    <property type="match status" value="1"/>
</dbReference>
<organism evidence="10 11">
    <name type="scientific">Peptoanaerobacter stomatis</name>
    <dbReference type="NCBI Taxonomy" id="796937"/>
    <lineage>
        <taxon>Bacteria</taxon>
        <taxon>Bacillati</taxon>
        <taxon>Bacillota</taxon>
        <taxon>Clostridia</taxon>
        <taxon>Peptostreptococcales</taxon>
        <taxon>Filifactoraceae</taxon>
        <taxon>Peptoanaerobacter</taxon>
    </lineage>
</organism>
<keyword evidence="5 9" id="KW-0479">Metal-binding</keyword>
<dbReference type="PATRIC" id="fig|796941.3.peg.278"/>
<keyword evidence="9" id="KW-0963">Cytoplasm</keyword>
<reference evidence="10 11" key="1">
    <citation type="submission" date="2012-07" db="EMBL/GenBank/DDBJ databases">
        <authorList>
            <person name="Durkin A.S."/>
            <person name="McCorrison J."/>
            <person name="Torralba M."/>
            <person name="Gillis M."/>
            <person name="Methe B."/>
            <person name="Sutton G."/>
            <person name="Nelson K.E."/>
        </authorList>
    </citation>
    <scope>NUCLEOTIDE SEQUENCE [LARGE SCALE GENOMIC DNA]</scope>
    <source>
        <strain evidence="10 11">OBRC8</strain>
    </source>
</reference>
<dbReference type="GO" id="GO:0008270">
    <property type="term" value="F:zinc ion binding"/>
    <property type="evidence" value="ECO:0007669"/>
    <property type="project" value="UniProtKB-UniRule"/>
</dbReference>
<evidence type="ECO:0000256" key="9">
    <source>
        <dbReference type="HAMAP-Rule" id="MF_00009"/>
    </source>
</evidence>
<evidence type="ECO:0000256" key="5">
    <source>
        <dbReference type="ARBA" id="ARBA00022723"/>
    </source>
</evidence>
<keyword evidence="7 9" id="KW-0378">Hydrolase</keyword>
<comment type="similarity">
    <text evidence="1 9">Belongs to the endoribonuclease YbeY family.</text>
</comment>
<gene>
    <name evidence="9" type="primary">ybeY</name>
    <name evidence="10" type="ORF">HMPREF1143_1324</name>
</gene>
<dbReference type="PANTHER" id="PTHR46986">
    <property type="entry name" value="ENDORIBONUCLEASE YBEY, CHLOROPLASTIC"/>
    <property type="match status" value="1"/>
</dbReference>
<keyword evidence="2 9" id="KW-0690">Ribosome biogenesis</keyword>
<dbReference type="Proteomes" id="UP000005244">
    <property type="component" value="Unassembled WGS sequence"/>
</dbReference>
<dbReference type="GO" id="GO:0004521">
    <property type="term" value="F:RNA endonuclease activity"/>
    <property type="evidence" value="ECO:0007669"/>
    <property type="project" value="UniProtKB-UniRule"/>
</dbReference>
<dbReference type="GO" id="GO:0006364">
    <property type="term" value="P:rRNA processing"/>
    <property type="evidence" value="ECO:0007669"/>
    <property type="project" value="UniProtKB-UniRule"/>
</dbReference>
<dbReference type="GO" id="GO:0005737">
    <property type="term" value="C:cytoplasm"/>
    <property type="evidence" value="ECO:0007669"/>
    <property type="project" value="UniProtKB-SubCell"/>
</dbReference>
<dbReference type="Gene3D" id="3.40.390.30">
    <property type="entry name" value="Metalloproteases ('zincins'), catalytic domain"/>
    <property type="match status" value="1"/>
</dbReference>
<sequence>MINLITSNEQDKIQVSDELMASINKVIEACEEEEKINFDNEISLIFTDNISIRQINKDYRDIDKETDVLSFPMYDIDELKAERTSQDKHIKPLGDIVVSLEKAKEQAEEYGHSFEREVCYLVCHSMFHLMGYDHMEEEEKKIMREKEEKIMEKLNIVR</sequence>
<evidence type="ECO:0000256" key="2">
    <source>
        <dbReference type="ARBA" id="ARBA00022517"/>
    </source>
</evidence>